<name>A0A4Y2UKA5_ARAVE</name>
<dbReference type="EMBL" id="BGPR01037489">
    <property type="protein sequence ID" value="GBO13083.1"/>
    <property type="molecule type" value="Genomic_DNA"/>
</dbReference>
<evidence type="ECO:0000256" key="1">
    <source>
        <dbReference type="SAM" id="MobiDB-lite"/>
    </source>
</evidence>
<gene>
    <name evidence="2" type="ORF">AVEN_202662_1</name>
</gene>
<evidence type="ECO:0000313" key="3">
    <source>
        <dbReference type="Proteomes" id="UP000499080"/>
    </source>
</evidence>
<sequence length="108" mass="12579">MTDGMVRKWVRHLMMDAPMTTDEARSGRPSLLSMMAWSATRQGSQTRVLEELNNLKKPVLRDGHNLNYLNCVSCPRKTLHDVSMKRRLQHRNQTDAEDKQMNLKQNQT</sequence>
<protein>
    <submittedName>
        <fullName evidence="2">Uncharacterized protein</fullName>
    </submittedName>
</protein>
<comment type="caution">
    <text evidence="2">The sequence shown here is derived from an EMBL/GenBank/DDBJ whole genome shotgun (WGS) entry which is preliminary data.</text>
</comment>
<dbReference type="AlphaFoldDB" id="A0A4Y2UKA5"/>
<feature type="compositionally biased region" description="Basic and acidic residues" evidence="1">
    <location>
        <begin position="92"/>
        <end position="101"/>
    </location>
</feature>
<feature type="region of interest" description="Disordered" evidence="1">
    <location>
        <begin position="86"/>
        <end position="108"/>
    </location>
</feature>
<keyword evidence="3" id="KW-1185">Reference proteome</keyword>
<organism evidence="2 3">
    <name type="scientific">Araneus ventricosus</name>
    <name type="common">Orbweaver spider</name>
    <name type="synonym">Epeira ventricosa</name>
    <dbReference type="NCBI Taxonomy" id="182803"/>
    <lineage>
        <taxon>Eukaryota</taxon>
        <taxon>Metazoa</taxon>
        <taxon>Ecdysozoa</taxon>
        <taxon>Arthropoda</taxon>
        <taxon>Chelicerata</taxon>
        <taxon>Arachnida</taxon>
        <taxon>Araneae</taxon>
        <taxon>Araneomorphae</taxon>
        <taxon>Entelegynae</taxon>
        <taxon>Araneoidea</taxon>
        <taxon>Araneidae</taxon>
        <taxon>Araneus</taxon>
    </lineage>
</organism>
<evidence type="ECO:0000313" key="2">
    <source>
        <dbReference type="EMBL" id="GBO13083.1"/>
    </source>
</evidence>
<proteinExistence type="predicted"/>
<accession>A0A4Y2UKA5</accession>
<dbReference type="Proteomes" id="UP000499080">
    <property type="component" value="Unassembled WGS sequence"/>
</dbReference>
<reference evidence="2 3" key="1">
    <citation type="journal article" date="2019" name="Sci. Rep.">
        <title>Orb-weaving spider Araneus ventricosus genome elucidates the spidroin gene catalogue.</title>
        <authorList>
            <person name="Kono N."/>
            <person name="Nakamura H."/>
            <person name="Ohtoshi R."/>
            <person name="Moran D.A.P."/>
            <person name="Shinohara A."/>
            <person name="Yoshida Y."/>
            <person name="Fujiwara M."/>
            <person name="Mori M."/>
            <person name="Tomita M."/>
            <person name="Arakawa K."/>
        </authorList>
    </citation>
    <scope>NUCLEOTIDE SEQUENCE [LARGE SCALE GENOMIC DNA]</scope>
</reference>